<dbReference type="Gene3D" id="2.30.30.40">
    <property type="entry name" value="SH3 Domains"/>
    <property type="match status" value="1"/>
</dbReference>
<accession>A0ABW8AM63</accession>
<evidence type="ECO:0000256" key="1">
    <source>
        <dbReference type="SAM" id="MobiDB-lite"/>
    </source>
</evidence>
<evidence type="ECO:0000259" key="2">
    <source>
        <dbReference type="PROSITE" id="PS50851"/>
    </source>
</evidence>
<proteinExistence type="predicted"/>
<dbReference type="InterPro" id="IPR039315">
    <property type="entry name" value="CheW"/>
</dbReference>
<dbReference type="InterPro" id="IPR036061">
    <property type="entry name" value="CheW-like_dom_sf"/>
</dbReference>
<organism evidence="3 4">
    <name type="scientific">Spongisporangium articulatum</name>
    <dbReference type="NCBI Taxonomy" id="3362603"/>
    <lineage>
        <taxon>Bacteria</taxon>
        <taxon>Bacillati</taxon>
        <taxon>Actinomycetota</taxon>
        <taxon>Actinomycetes</taxon>
        <taxon>Kineosporiales</taxon>
        <taxon>Kineosporiaceae</taxon>
        <taxon>Spongisporangium</taxon>
    </lineage>
</organism>
<keyword evidence="4" id="KW-1185">Reference proteome</keyword>
<reference evidence="3 4" key="1">
    <citation type="submission" date="2024-10" db="EMBL/GenBank/DDBJ databases">
        <title>The Natural Products Discovery Center: Release of the First 8490 Sequenced Strains for Exploring Actinobacteria Biosynthetic Diversity.</title>
        <authorList>
            <person name="Kalkreuter E."/>
            <person name="Kautsar S.A."/>
            <person name="Yang D."/>
            <person name="Bader C.D."/>
            <person name="Teijaro C.N."/>
            <person name="Fluegel L."/>
            <person name="Davis C.M."/>
            <person name="Simpson J.R."/>
            <person name="Lauterbach L."/>
            <person name="Steele A.D."/>
            <person name="Gui C."/>
            <person name="Meng S."/>
            <person name="Li G."/>
            <person name="Viehrig K."/>
            <person name="Ye F."/>
            <person name="Su P."/>
            <person name="Kiefer A.F."/>
            <person name="Nichols A."/>
            <person name="Cepeda A.J."/>
            <person name="Yan W."/>
            <person name="Fan B."/>
            <person name="Jiang Y."/>
            <person name="Adhikari A."/>
            <person name="Zheng C.-J."/>
            <person name="Schuster L."/>
            <person name="Cowan T.M."/>
            <person name="Smanski M.J."/>
            <person name="Chevrette M.G."/>
            <person name="De Carvalho L.P.S."/>
            <person name="Shen B."/>
        </authorList>
    </citation>
    <scope>NUCLEOTIDE SEQUENCE [LARGE SCALE GENOMIC DNA]</scope>
    <source>
        <strain evidence="3 4">NPDC049639</strain>
    </source>
</reference>
<dbReference type="Gene3D" id="2.40.50.180">
    <property type="entry name" value="CheA-289, Domain 4"/>
    <property type="match status" value="1"/>
</dbReference>
<sequence>MTTTATGQAPGTVPAPAEPRDDVVTDERRYLTFTLQDELYAIDILQVTEIIEFRSLTVVPMMPPFIRGVLNLRGRVLPVVDLAARFEHGATEVRRRTAVIVVRAGGEGTATQDVGVMVDGVNKVIHLGADDIEPPPAFGAGVRTDFISGMARADAGFLIVLNTAQVLAGAAELADAVRADAVRADAVRADARADGEAGG</sequence>
<evidence type="ECO:0000313" key="4">
    <source>
        <dbReference type="Proteomes" id="UP001612915"/>
    </source>
</evidence>
<feature type="domain" description="CheW-like" evidence="2">
    <location>
        <begin position="27"/>
        <end position="172"/>
    </location>
</feature>
<dbReference type="Pfam" id="PF01584">
    <property type="entry name" value="CheW"/>
    <property type="match status" value="1"/>
</dbReference>
<dbReference type="SMART" id="SM00260">
    <property type="entry name" value="CheW"/>
    <property type="match status" value="1"/>
</dbReference>
<dbReference type="RefSeq" id="WP_398279236.1">
    <property type="nucleotide sequence ID" value="NZ_JBITLV010000003.1"/>
</dbReference>
<dbReference type="InterPro" id="IPR002545">
    <property type="entry name" value="CheW-lke_dom"/>
</dbReference>
<dbReference type="PROSITE" id="PS50851">
    <property type="entry name" value="CHEW"/>
    <property type="match status" value="1"/>
</dbReference>
<dbReference type="PANTHER" id="PTHR22617">
    <property type="entry name" value="CHEMOTAXIS SENSOR HISTIDINE KINASE-RELATED"/>
    <property type="match status" value="1"/>
</dbReference>
<dbReference type="EMBL" id="JBITLV010000003">
    <property type="protein sequence ID" value="MFI7587475.1"/>
    <property type="molecule type" value="Genomic_DNA"/>
</dbReference>
<dbReference type="SUPFAM" id="SSF50341">
    <property type="entry name" value="CheW-like"/>
    <property type="match status" value="1"/>
</dbReference>
<feature type="region of interest" description="Disordered" evidence="1">
    <location>
        <begin position="1"/>
        <end position="21"/>
    </location>
</feature>
<evidence type="ECO:0000313" key="3">
    <source>
        <dbReference type="EMBL" id="MFI7587475.1"/>
    </source>
</evidence>
<comment type="caution">
    <text evidence="3">The sequence shown here is derived from an EMBL/GenBank/DDBJ whole genome shotgun (WGS) entry which is preliminary data.</text>
</comment>
<dbReference type="Proteomes" id="UP001612915">
    <property type="component" value="Unassembled WGS sequence"/>
</dbReference>
<protein>
    <submittedName>
        <fullName evidence="3">Chemotaxis protein CheW</fullName>
    </submittedName>
</protein>
<name>A0ABW8AM63_9ACTN</name>
<dbReference type="PANTHER" id="PTHR22617:SF41">
    <property type="entry name" value="CHEMOTAXIS SIGNAL TRANSDUCTION SYSTEM ADAPTOR PROTEIN CHEW"/>
    <property type="match status" value="1"/>
</dbReference>
<gene>
    <name evidence="3" type="ORF">ACIB24_10425</name>
</gene>